<dbReference type="EMBL" id="BMAW01019051">
    <property type="protein sequence ID" value="GFT61410.1"/>
    <property type="molecule type" value="Genomic_DNA"/>
</dbReference>
<dbReference type="AlphaFoldDB" id="A0A8X6TZ14"/>
<comment type="caution">
    <text evidence="1">The sequence shown here is derived from an EMBL/GenBank/DDBJ whole genome shotgun (WGS) entry which is preliminary data.</text>
</comment>
<name>A0A8X6TZ14_NEPPI</name>
<sequence length="72" mass="8096">MVMNASACTANSSWRRTLIPSEHSSCQTVMHVMTVGNGNLKGINGSVVDVWFYWAERDRKLLEFDCGHISSY</sequence>
<reference evidence="1" key="1">
    <citation type="submission" date="2020-08" db="EMBL/GenBank/DDBJ databases">
        <title>Multicomponent nature underlies the extraordinary mechanical properties of spider dragline silk.</title>
        <authorList>
            <person name="Kono N."/>
            <person name="Nakamura H."/>
            <person name="Mori M."/>
            <person name="Yoshida Y."/>
            <person name="Ohtoshi R."/>
            <person name="Malay A.D."/>
            <person name="Moran D.A.P."/>
            <person name="Tomita M."/>
            <person name="Numata K."/>
            <person name="Arakawa K."/>
        </authorList>
    </citation>
    <scope>NUCLEOTIDE SEQUENCE</scope>
</reference>
<dbReference type="Proteomes" id="UP000887013">
    <property type="component" value="Unassembled WGS sequence"/>
</dbReference>
<evidence type="ECO:0000313" key="2">
    <source>
        <dbReference type="Proteomes" id="UP000887013"/>
    </source>
</evidence>
<proteinExistence type="predicted"/>
<protein>
    <submittedName>
        <fullName evidence="1">Uncharacterized protein</fullName>
    </submittedName>
</protein>
<organism evidence="1 2">
    <name type="scientific">Nephila pilipes</name>
    <name type="common">Giant wood spider</name>
    <name type="synonym">Nephila maculata</name>
    <dbReference type="NCBI Taxonomy" id="299642"/>
    <lineage>
        <taxon>Eukaryota</taxon>
        <taxon>Metazoa</taxon>
        <taxon>Ecdysozoa</taxon>
        <taxon>Arthropoda</taxon>
        <taxon>Chelicerata</taxon>
        <taxon>Arachnida</taxon>
        <taxon>Araneae</taxon>
        <taxon>Araneomorphae</taxon>
        <taxon>Entelegynae</taxon>
        <taxon>Araneoidea</taxon>
        <taxon>Nephilidae</taxon>
        <taxon>Nephila</taxon>
    </lineage>
</organism>
<gene>
    <name evidence="1" type="ORF">NPIL_553431</name>
</gene>
<accession>A0A8X6TZ14</accession>
<keyword evidence="2" id="KW-1185">Reference proteome</keyword>
<evidence type="ECO:0000313" key="1">
    <source>
        <dbReference type="EMBL" id="GFT61410.1"/>
    </source>
</evidence>